<dbReference type="InterPro" id="IPR046532">
    <property type="entry name" value="DUF6597"/>
</dbReference>
<dbReference type="AlphaFoldDB" id="A0A2D0N8E6"/>
<dbReference type="Pfam" id="PF12833">
    <property type="entry name" value="HTH_18"/>
    <property type="match status" value="1"/>
</dbReference>
<feature type="domain" description="HTH araC/xylS-type" evidence="4">
    <location>
        <begin position="168"/>
        <end position="269"/>
    </location>
</feature>
<gene>
    <name evidence="5" type="ORF">CRP01_19265</name>
</gene>
<dbReference type="Pfam" id="PF20240">
    <property type="entry name" value="DUF6597"/>
    <property type="match status" value="1"/>
</dbReference>
<dbReference type="Gene3D" id="1.10.10.60">
    <property type="entry name" value="Homeodomain-like"/>
    <property type="match status" value="1"/>
</dbReference>
<evidence type="ECO:0000256" key="3">
    <source>
        <dbReference type="ARBA" id="ARBA00023163"/>
    </source>
</evidence>
<evidence type="ECO:0000256" key="1">
    <source>
        <dbReference type="ARBA" id="ARBA00023015"/>
    </source>
</evidence>
<dbReference type="EMBL" id="PDUD01000024">
    <property type="protein sequence ID" value="PHN04660.1"/>
    <property type="molecule type" value="Genomic_DNA"/>
</dbReference>
<dbReference type="GO" id="GO:0043565">
    <property type="term" value="F:sequence-specific DNA binding"/>
    <property type="evidence" value="ECO:0007669"/>
    <property type="project" value="InterPro"/>
</dbReference>
<accession>A0A2D0N8E6</accession>
<keyword evidence="2" id="KW-0238">DNA-binding</keyword>
<dbReference type="InterPro" id="IPR018060">
    <property type="entry name" value="HTH_AraC"/>
</dbReference>
<dbReference type="GO" id="GO:0003700">
    <property type="term" value="F:DNA-binding transcription factor activity"/>
    <property type="evidence" value="ECO:0007669"/>
    <property type="project" value="InterPro"/>
</dbReference>
<evidence type="ECO:0000256" key="2">
    <source>
        <dbReference type="ARBA" id="ARBA00023125"/>
    </source>
</evidence>
<name>A0A2D0N8E6_FLAN2</name>
<organism evidence="5 6">
    <name type="scientific">Flavilitoribacter nigricans (strain ATCC 23147 / DSM 23189 / NBRC 102662 / NCIMB 1420 / SS-2)</name>
    <name type="common">Lewinella nigricans</name>
    <dbReference type="NCBI Taxonomy" id="1122177"/>
    <lineage>
        <taxon>Bacteria</taxon>
        <taxon>Pseudomonadati</taxon>
        <taxon>Bacteroidota</taxon>
        <taxon>Saprospiria</taxon>
        <taxon>Saprospirales</taxon>
        <taxon>Lewinellaceae</taxon>
        <taxon>Flavilitoribacter</taxon>
    </lineage>
</organism>
<keyword evidence="3" id="KW-0804">Transcription</keyword>
<dbReference type="PROSITE" id="PS01124">
    <property type="entry name" value="HTH_ARAC_FAMILY_2"/>
    <property type="match status" value="1"/>
</dbReference>
<dbReference type="InterPro" id="IPR050204">
    <property type="entry name" value="AraC_XylS_family_regulators"/>
</dbReference>
<dbReference type="RefSeq" id="WP_099151719.1">
    <property type="nucleotide sequence ID" value="NZ_PDUD01000024.1"/>
</dbReference>
<keyword evidence="6" id="KW-1185">Reference proteome</keyword>
<dbReference type="PANTHER" id="PTHR46796">
    <property type="entry name" value="HTH-TYPE TRANSCRIPTIONAL ACTIVATOR RHAS-RELATED"/>
    <property type="match status" value="1"/>
</dbReference>
<dbReference type="OrthoDB" id="635259at2"/>
<evidence type="ECO:0000259" key="4">
    <source>
        <dbReference type="PROSITE" id="PS01124"/>
    </source>
</evidence>
<keyword evidence="1" id="KW-0805">Transcription regulation</keyword>
<sequence>MNYTYHRDCHELWANDTPGYSPPFHIHHPPAAGYGIEHIFIISNPDLIPTPVVILPDLCGHLIVHVFTDGRTRLRIIGPRTRALFINRQQRQRTYVIRFQPTALANYLPFPVDELTDRSLAFNELNGAGRQELSYGNWLVDKPATIIESLLAQLSVLGSRRPASPRSMQVQRFLQVQTVGDPPLKVSAIARQIGLSERYLQRIVRNQTGISPKMALRILRFRESLQIRQAYRRLSWSAIADTAGYFDQSHMIDEYQRFLGASPEQFFYGQ</sequence>
<comment type="caution">
    <text evidence="5">The sequence shown here is derived from an EMBL/GenBank/DDBJ whole genome shotgun (WGS) entry which is preliminary data.</text>
</comment>
<dbReference type="Proteomes" id="UP000223913">
    <property type="component" value="Unassembled WGS sequence"/>
</dbReference>
<evidence type="ECO:0000313" key="6">
    <source>
        <dbReference type="Proteomes" id="UP000223913"/>
    </source>
</evidence>
<reference evidence="5 6" key="1">
    <citation type="submission" date="2017-10" db="EMBL/GenBank/DDBJ databases">
        <title>The draft genome sequence of Lewinella nigricans NBRC 102662.</title>
        <authorList>
            <person name="Wang K."/>
        </authorList>
    </citation>
    <scope>NUCLEOTIDE SEQUENCE [LARGE SCALE GENOMIC DNA]</scope>
    <source>
        <strain evidence="5 6">NBRC 102662</strain>
    </source>
</reference>
<proteinExistence type="predicted"/>
<dbReference type="SMART" id="SM00342">
    <property type="entry name" value="HTH_ARAC"/>
    <property type="match status" value="1"/>
</dbReference>
<evidence type="ECO:0000313" key="5">
    <source>
        <dbReference type="EMBL" id="PHN04660.1"/>
    </source>
</evidence>
<protein>
    <recommendedName>
        <fullName evidence="4">HTH araC/xylS-type domain-containing protein</fullName>
    </recommendedName>
</protein>
<dbReference type="PANTHER" id="PTHR46796:SF13">
    <property type="entry name" value="HTH-TYPE TRANSCRIPTIONAL ACTIVATOR RHAS"/>
    <property type="match status" value="1"/>
</dbReference>